<evidence type="ECO:0000313" key="3">
    <source>
        <dbReference type="Proteomes" id="UP000593571"/>
    </source>
</evidence>
<sequence>MHGKHLSRSGGLSIFPVSSSPFMSFLLIFPIPLSSSFLIISITYFSNISLFSYLIMCPRKYRYQEVITKSKSQQTLALLGLMMGVGEMDETTSVLNAHLVTCISSEVAVKGFHAATKPFKLLKGKEVFKYLVLFLLWHLCDLH</sequence>
<gene>
    <name evidence="2" type="ORF">HJG63_008995</name>
</gene>
<keyword evidence="1" id="KW-0472">Membrane</keyword>
<dbReference type="EMBL" id="JACASE010000014">
    <property type="protein sequence ID" value="KAF6410439.1"/>
    <property type="molecule type" value="Genomic_DNA"/>
</dbReference>
<name>A0A7J8CI17_ROUAE</name>
<proteinExistence type="predicted"/>
<evidence type="ECO:0000313" key="2">
    <source>
        <dbReference type="EMBL" id="KAF6410439.1"/>
    </source>
</evidence>
<evidence type="ECO:0000256" key="1">
    <source>
        <dbReference type="SAM" id="Phobius"/>
    </source>
</evidence>
<feature type="transmembrane region" description="Helical" evidence="1">
    <location>
        <begin position="12"/>
        <end position="31"/>
    </location>
</feature>
<keyword evidence="1" id="KW-1133">Transmembrane helix</keyword>
<feature type="transmembrane region" description="Helical" evidence="1">
    <location>
        <begin position="37"/>
        <end position="56"/>
    </location>
</feature>
<dbReference type="AlphaFoldDB" id="A0A7J8CI17"/>
<accession>A0A7J8CI17</accession>
<keyword evidence="1" id="KW-0812">Transmembrane</keyword>
<keyword evidence="3" id="KW-1185">Reference proteome</keyword>
<reference evidence="2 3" key="1">
    <citation type="journal article" date="2020" name="Nature">
        <title>Six reference-quality genomes reveal evolution of bat adaptations.</title>
        <authorList>
            <person name="Jebb D."/>
            <person name="Huang Z."/>
            <person name="Pippel M."/>
            <person name="Hughes G.M."/>
            <person name="Lavrichenko K."/>
            <person name="Devanna P."/>
            <person name="Winkler S."/>
            <person name="Jermiin L.S."/>
            <person name="Skirmuntt E.C."/>
            <person name="Katzourakis A."/>
            <person name="Burkitt-Gray L."/>
            <person name="Ray D.A."/>
            <person name="Sullivan K.A.M."/>
            <person name="Roscito J.G."/>
            <person name="Kirilenko B.M."/>
            <person name="Davalos L.M."/>
            <person name="Corthals A.P."/>
            <person name="Power M.L."/>
            <person name="Jones G."/>
            <person name="Ransome R.D."/>
            <person name="Dechmann D.K.N."/>
            <person name="Locatelli A.G."/>
            <person name="Puechmaille S.J."/>
            <person name="Fedrigo O."/>
            <person name="Jarvis E.D."/>
            <person name="Hiller M."/>
            <person name="Vernes S.C."/>
            <person name="Myers E.W."/>
            <person name="Teeling E.C."/>
        </authorList>
    </citation>
    <scope>NUCLEOTIDE SEQUENCE [LARGE SCALE GENOMIC DNA]</scope>
    <source>
        <strain evidence="2">MRouAeg1</strain>
        <tissue evidence="2">Muscle</tissue>
    </source>
</reference>
<protein>
    <submittedName>
        <fullName evidence="2">Uncharacterized protein</fullName>
    </submittedName>
</protein>
<dbReference type="Proteomes" id="UP000593571">
    <property type="component" value="Unassembled WGS sequence"/>
</dbReference>
<organism evidence="2 3">
    <name type="scientific">Rousettus aegyptiacus</name>
    <name type="common">Egyptian fruit bat</name>
    <name type="synonym">Pteropus aegyptiacus</name>
    <dbReference type="NCBI Taxonomy" id="9407"/>
    <lineage>
        <taxon>Eukaryota</taxon>
        <taxon>Metazoa</taxon>
        <taxon>Chordata</taxon>
        <taxon>Craniata</taxon>
        <taxon>Vertebrata</taxon>
        <taxon>Euteleostomi</taxon>
        <taxon>Mammalia</taxon>
        <taxon>Eutheria</taxon>
        <taxon>Laurasiatheria</taxon>
        <taxon>Chiroptera</taxon>
        <taxon>Yinpterochiroptera</taxon>
        <taxon>Pteropodoidea</taxon>
        <taxon>Pteropodidae</taxon>
        <taxon>Rousettinae</taxon>
        <taxon>Rousettus</taxon>
    </lineage>
</organism>
<comment type="caution">
    <text evidence="2">The sequence shown here is derived from an EMBL/GenBank/DDBJ whole genome shotgun (WGS) entry which is preliminary data.</text>
</comment>